<name>A0A913ZX03_PATMI</name>
<keyword evidence="1" id="KW-0812">Transmembrane</keyword>
<feature type="transmembrane region" description="Helical" evidence="1">
    <location>
        <begin position="183"/>
        <end position="201"/>
    </location>
</feature>
<evidence type="ECO:0008006" key="4">
    <source>
        <dbReference type="Google" id="ProtNLM"/>
    </source>
</evidence>
<protein>
    <recommendedName>
        <fullName evidence="4">Protein rolling stone</fullName>
    </recommendedName>
</protein>
<organism evidence="2 3">
    <name type="scientific">Patiria miniata</name>
    <name type="common">Bat star</name>
    <name type="synonym">Asterina miniata</name>
    <dbReference type="NCBI Taxonomy" id="46514"/>
    <lineage>
        <taxon>Eukaryota</taxon>
        <taxon>Metazoa</taxon>
        <taxon>Echinodermata</taxon>
        <taxon>Eleutherozoa</taxon>
        <taxon>Asterozoa</taxon>
        <taxon>Asteroidea</taxon>
        <taxon>Valvatacea</taxon>
        <taxon>Valvatida</taxon>
        <taxon>Asterinidae</taxon>
        <taxon>Patiria</taxon>
    </lineage>
</organism>
<dbReference type="Proteomes" id="UP000887568">
    <property type="component" value="Unplaced"/>
</dbReference>
<dbReference type="OrthoDB" id="419711at2759"/>
<evidence type="ECO:0000256" key="1">
    <source>
        <dbReference type="SAM" id="Phobius"/>
    </source>
</evidence>
<evidence type="ECO:0000313" key="2">
    <source>
        <dbReference type="EnsemblMetazoa" id="XP_038056188.1"/>
    </source>
</evidence>
<sequence>MACGGRVKLSDFWLNHGDASVFAKSQWPIHRFIYPAWRVFLALYLLGWLIFRLAIEKNFGGFFVFLTDWTFLVLTLYAVSSCIGVIYFTFADRSNRFYSKDTASQPENVTVQDLGSNMNVTSTELPTPRRPLEGAVRPPLPHYFKFVWVLFNICLAVDPIITVVYWSFLAPQEESGLGLALDIHFHALNTVFIYADLLVSAIPVRVVHSVYPFLYGTVYISFTLIYFWSGGVNPYSGETAIYPGVLDWSQAGWTVLSCVVISITVPLIHLFGYGVYRLRVYIHKRYFGRRPEENCNLTTAEETPDTFYSEHQQDM</sequence>
<keyword evidence="1" id="KW-1133">Transmembrane helix</keyword>
<feature type="transmembrane region" description="Helical" evidence="1">
    <location>
        <begin position="251"/>
        <end position="276"/>
    </location>
</feature>
<dbReference type="InterPro" id="IPR049352">
    <property type="entry name" value="Rost"/>
</dbReference>
<dbReference type="PANTHER" id="PTHR12242:SF1">
    <property type="entry name" value="MYND-TYPE DOMAIN-CONTAINING PROTEIN"/>
    <property type="match status" value="1"/>
</dbReference>
<keyword evidence="1" id="KW-0472">Membrane</keyword>
<keyword evidence="3" id="KW-1185">Reference proteome</keyword>
<feature type="transmembrane region" description="Helical" evidence="1">
    <location>
        <begin position="213"/>
        <end position="231"/>
    </location>
</feature>
<evidence type="ECO:0000313" key="3">
    <source>
        <dbReference type="Proteomes" id="UP000887568"/>
    </source>
</evidence>
<dbReference type="AlphaFoldDB" id="A0A913ZX03"/>
<dbReference type="GO" id="GO:0016020">
    <property type="term" value="C:membrane"/>
    <property type="evidence" value="ECO:0007669"/>
    <property type="project" value="TreeGrafter"/>
</dbReference>
<dbReference type="EnsemblMetazoa" id="XM_038200260.1">
    <property type="protein sequence ID" value="XP_038056188.1"/>
    <property type="gene ID" value="LOC119728169"/>
</dbReference>
<reference evidence="2" key="1">
    <citation type="submission" date="2022-11" db="UniProtKB">
        <authorList>
            <consortium name="EnsemblMetazoa"/>
        </authorList>
    </citation>
    <scope>IDENTIFICATION</scope>
</reference>
<feature type="transmembrane region" description="Helical" evidence="1">
    <location>
        <begin position="32"/>
        <end position="51"/>
    </location>
</feature>
<proteinExistence type="predicted"/>
<dbReference type="GeneID" id="119728169"/>
<accession>A0A913ZX03</accession>
<feature type="transmembrane region" description="Helical" evidence="1">
    <location>
        <begin position="71"/>
        <end position="90"/>
    </location>
</feature>
<dbReference type="PANTHER" id="PTHR12242">
    <property type="entry name" value="OS02G0130600 PROTEIN-RELATED"/>
    <property type="match status" value="1"/>
</dbReference>
<dbReference type="Pfam" id="PF21534">
    <property type="entry name" value="Rost"/>
    <property type="match status" value="2"/>
</dbReference>
<dbReference type="RefSeq" id="XP_038056188.1">
    <property type="nucleotide sequence ID" value="XM_038200260.1"/>
</dbReference>
<feature type="transmembrane region" description="Helical" evidence="1">
    <location>
        <begin position="146"/>
        <end position="168"/>
    </location>
</feature>
<dbReference type="OMA" id="HIMCIIM"/>